<accession>A0A016SPK4</accession>
<dbReference type="Proteomes" id="UP000024635">
    <property type="component" value="Unassembled WGS sequence"/>
</dbReference>
<protein>
    <submittedName>
        <fullName evidence="1">Uncharacterized protein</fullName>
    </submittedName>
</protein>
<comment type="caution">
    <text evidence="1">The sequence shown here is derived from an EMBL/GenBank/DDBJ whole genome shotgun (WGS) entry which is preliminary data.</text>
</comment>
<reference evidence="2" key="1">
    <citation type="journal article" date="2015" name="Nat. Genet.">
        <title>The genome and transcriptome of the zoonotic hookworm Ancylostoma ceylanicum identify infection-specific gene families.</title>
        <authorList>
            <person name="Schwarz E.M."/>
            <person name="Hu Y."/>
            <person name="Antoshechkin I."/>
            <person name="Miller M.M."/>
            <person name="Sternberg P.W."/>
            <person name="Aroian R.V."/>
        </authorList>
    </citation>
    <scope>NUCLEOTIDE SEQUENCE</scope>
    <source>
        <strain evidence="2">HY135</strain>
    </source>
</reference>
<proteinExistence type="predicted"/>
<evidence type="ECO:0000313" key="1">
    <source>
        <dbReference type="EMBL" id="EYB92321.1"/>
    </source>
</evidence>
<organism evidence="1 2">
    <name type="scientific">Ancylostoma ceylanicum</name>
    <dbReference type="NCBI Taxonomy" id="53326"/>
    <lineage>
        <taxon>Eukaryota</taxon>
        <taxon>Metazoa</taxon>
        <taxon>Ecdysozoa</taxon>
        <taxon>Nematoda</taxon>
        <taxon>Chromadorea</taxon>
        <taxon>Rhabditida</taxon>
        <taxon>Rhabditina</taxon>
        <taxon>Rhabditomorpha</taxon>
        <taxon>Strongyloidea</taxon>
        <taxon>Ancylostomatidae</taxon>
        <taxon>Ancylostomatinae</taxon>
        <taxon>Ancylostoma</taxon>
    </lineage>
</organism>
<evidence type="ECO:0000313" key="2">
    <source>
        <dbReference type="Proteomes" id="UP000024635"/>
    </source>
</evidence>
<name>A0A016SPK4_9BILA</name>
<dbReference type="EMBL" id="JARK01001531">
    <property type="protein sequence ID" value="EYB92321.1"/>
    <property type="molecule type" value="Genomic_DNA"/>
</dbReference>
<dbReference type="AlphaFoldDB" id="A0A016SPK4"/>
<sequence length="104" mass="12376">MQSSRSLRPPGGRHMNKVNEEIPEVRCDKRCGVAINRHRFHYHYRLHRLFVLGTSSRVRAMSSVWQRYLVMWQGNRYLRHSPDWSRSREELEPHVTSAPSDCSD</sequence>
<keyword evidence="2" id="KW-1185">Reference proteome</keyword>
<gene>
    <name evidence="1" type="primary">Acey_s0195.g1480</name>
    <name evidence="1" type="ORF">Y032_0195g1480</name>
</gene>